<protein>
    <submittedName>
        <fullName evidence="1">Uncharacterized protein</fullName>
    </submittedName>
</protein>
<dbReference type="Proteomes" id="UP000244906">
    <property type="component" value="Unassembled WGS sequence"/>
</dbReference>
<reference evidence="1 2" key="1">
    <citation type="submission" date="2018-04" db="EMBL/GenBank/DDBJ databases">
        <title>Thalassorhabdus spongiae gen. nov., sp. nov., isolated from a marine sponge in South-West Iceland.</title>
        <authorList>
            <person name="Knobloch S."/>
            <person name="Daussin A."/>
            <person name="Johannsson R."/>
            <person name="Marteinsson V.T."/>
        </authorList>
    </citation>
    <scope>NUCLEOTIDE SEQUENCE [LARGE SCALE GENOMIC DNA]</scope>
    <source>
        <strain evidence="1 2">Hp12</strain>
    </source>
</reference>
<dbReference type="AlphaFoldDB" id="A0A2V1H3D3"/>
<sequence>MSKSHPKRIPIFRVAPQHWLLTACCLLLGGLAGCDSQTEVAKASIDGDFNYSVSHTFSINDVQGGYNGTTFANNPAIICGLPDSKNSECPDNAAQPTTVKKTGEIVYPIDSQFGYYVEDFVGAAEKKFDQNYGEGWVADLANGLIIANAKTVSFKAPKRTGSWCAGLGGSLVKCSTEHYTTMEHVLTCYESVPYTTDNPTSTDQKNLLNPENGSIVGNCSETKLDDNLLLMEAGNLTDIPLTSIVPGDQMEANESTIRDDIAVGKDYSITLKDDGKPLYRWGNAVKRPNDIRLYARMALPEEWKVPGAEFEVLKAVLVLNHHITNNPNDQVRPEDMENEAAIGQLPEYVVTGSDWMSSKECYEGDGDYIPAGTLFKNSNFTEEAAFSEDLQLGLTNAWYTTTDRDPFAAALNPDEDITNATGPRWRLKSNKFGQDIPSLEIPTKNCLQPPFAHGVDKYPVGDETVTTLNLLDFEPDIESPLASSLGWIDASHNEINIAKSGLNTDGNGISINGLPLTEDFDLAIYVKGDAKGTRLYDATLYLKYQAIAAEE</sequence>
<evidence type="ECO:0000313" key="1">
    <source>
        <dbReference type="EMBL" id="PVZ71728.1"/>
    </source>
</evidence>
<evidence type="ECO:0000313" key="2">
    <source>
        <dbReference type="Proteomes" id="UP000244906"/>
    </source>
</evidence>
<proteinExistence type="predicted"/>
<dbReference type="EMBL" id="QDDL01000001">
    <property type="protein sequence ID" value="PVZ71728.1"/>
    <property type="molecule type" value="Genomic_DNA"/>
</dbReference>
<comment type="caution">
    <text evidence="1">The sequence shown here is derived from an EMBL/GenBank/DDBJ whole genome shotgun (WGS) entry which is preliminary data.</text>
</comment>
<name>A0A2V1H3D3_9GAMM</name>
<dbReference type="RefSeq" id="WP_116685317.1">
    <property type="nucleotide sequence ID" value="NZ_CAWNYD010000001.1"/>
</dbReference>
<gene>
    <name evidence="1" type="ORF">DC094_01495</name>
</gene>
<keyword evidence="2" id="KW-1185">Reference proteome</keyword>
<dbReference type="PROSITE" id="PS51257">
    <property type="entry name" value="PROKAR_LIPOPROTEIN"/>
    <property type="match status" value="1"/>
</dbReference>
<dbReference type="OrthoDB" id="5714489at2"/>
<organism evidence="1 2">
    <name type="scientific">Pelagibaculum spongiae</name>
    <dbReference type="NCBI Taxonomy" id="2080658"/>
    <lineage>
        <taxon>Bacteria</taxon>
        <taxon>Pseudomonadati</taxon>
        <taxon>Pseudomonadota</taxon>
        <taxon>Gammaproteobacteria</taxon>
        <taxon>Oceanospirillales</taxon>
        <taxon>Pelagibaculum</taxon>
    </lineage>
</organism>
<accession>A0A2V1H3D3</accession>